<evidence type="ECO:0000256" key="1">
    <source>
        <dbReference type="SAM" id="MobiDB-lite"/>
    </source>
</evidence>
<sequence length="90" mass="10424">QQEKPEQISQKPDNNNNDDNQQQQQPLQDDKLPKQPEIIKRTALNEPESKPEPKQPKKEEKESTKSVMAISDDQTKIDPKSLSKFKDDLK</sequence>
<gene>
    <name evidence="3" type="primary">LOC113795531</name>
</gene>
<reference evidence="3" key="1">
    <citation type="submission" date="2025-08" db="UniProtKB">
        <authorList>
            <consortium name="RefSeq"/>
        </authorList>
    </citation>
    <scope>IDENTIFICATION</scope>
    <source>
        <strain evidence="3">Airmid</strain>
    </source>
</reference>
<evidence type="ECO:0000313" key="3">
    <source>
        <dbReference type="RefSeq" id="XP_027201521.1"/>
    </source>
</evidence>
<organism evidence="2 3">
    <name type="scientific">Dermatophagoides pteronyssinus</name>
    <name type="common">European house dust mite</name>
    <dbReference type="NCBI Taxonomy" id="6956"/>
    <lineage>
        <taxon>Eukaryota</taxon>
        <taxon>Metazoa</taxon>
        <taxon>Ecdysozoa</taxon>
        <taxon>Arthropoda</taxon>
        <taxon>Chelicerata</taxon>
        <taxon>Arachnida</taxon>
        <taxon>Acari</taxon>
        <taxon>Acariformes</taxon>
        <taxon>Sarcoptiformes</taxon>
        <taxon>Astigmata</taxon>
        <taxon>Psoroptidia</taxon>
        <taxon>Analgoidea</taxon>
        <taxon>Pyroglyphidae</taxon>
        <taxon>Dermatophagoidinae</taxon>
        <taxon>Dermatophagoides</taxon>
    </lineage>
</organism>
<dbReference type="KEGG" id="dpte:113795531"/>
<keyword evidence="2" id="KW-1185">Reference proteome</keyword>
<feature type="compositionally biased region" description="Low complexity" evidence="1">
    <location>
        <begin position="10"/>
        <end position="27"/>
    </location>
</feature>
<feature type="compositionally biased region" description="Basic and acidic residues" evidence="1">
    <location>
        <begin position="28"/>
        <end position="40"/>
    </location>
</feature>
<dbReference type="Proteomes" id="UP000515146">
    <property type="component" value="Unplaced"/>
</dbReference>
<accession>A0A6P6Y967</accession>
<feature type="compositionally biased region" description="Basic and acidic residues" evidence="1">
    <location>
        <begin position="73"/>
        <end position="90"/>
    </location>
</feature>
<feature type="region of interest" description="Disordered" evidence="1">
    <location>
        <begin position="1"/>
        <end position="90"/>
    </location>
</feature>
<feature type="non-terminal residue" evidence="3">
    <location>
        <position position="90"/>
    </location>
</feature>
<proteinExistence type="predicted"/>
<dbReference type="InParanoid" id="A0A6P6Y967"/>
<protein>
    <submittedName>
        <fullName evidence="3">Uncharacterized protein LOC113795531</fullName>
    </submittedName>
</protein>
<feature type="non-terminal residue" evidence="3">
    <location>
        <position position="1"/>
    </location>
</feature>
<dbReference type="AlphaFoldDB" id="A0A6P6Y967"/>
<evidence type="ECO:0000313" key="2">
    <source>
        <dbReference type="Proteomes" id="UP000515146"/>
    </source>
</evidence>
<feature type="compositionally biased region" description="Basic and acidic residues" evidence="1">
    <location>
        <begin position="47"/>
        <end position="64"/>
    </location>
</feature>
<dbReference type="RefSeq" id="XP_027201521.1">
    <property type="nucleotide sequence ID" value="XM_027345720.1"/>
</dbReference>
<name>A0A6P6Y967_DERPT</name>